<evidence type="ECO:0000313" key="2">
    <source>
        <dbReference type="EMBL" id="KAF2180687.1"/>
    </source>
</evidence>
<reference evidence="2" key="1">
    <citation type="journal article" date="2020" name="Stud. Mycol.">
        <title>101 Dothideomycetes genomes: a test case for predicting lifestyles and emergence of pathogens.</title>
        <authorList>
            <person name="Haridas S."/>
            <person name="Albert R."/>
            <person name="Binder M."/>
            <person name="Bloem J."/>
            <person name="Labutti K."/>
            <person name="Salamov A."/>
            <person name="Andreopoulos B."/>
            <person name="Baker S."/>
            <person name="Barry K."/>
            <person name="Bills G."/>
            <person name="Bluhm B."/>
            <person name="Cannon C."/>
            <person name="Castanera R."/>
            <person name="Culley D."/>
            <person name="Daum C."/>
            <person name="Ezra D."/>
            <person name="Gonzalez J."/>
            <person name="Henrissat B."/>
            <person name="Kuo A."/>
            <person name="Liang C."/>
            <person name="Lipzen A."/>
            <person name="Lutzoni F."/>
            <person name="Magnuson J."/>
            <person name="Mondo S."/>
            <person name="Nolan M."/>
            <person name="Ohm R."/>
            <person name="Pangilinan J."/>
            <person name="Park H.-J."/>
            <person name="Ramirez L."/>
            <person name="Alfaro M."/>
            <person name="Sun H."/>
            <person name="Tritt A."/>
            <person name="Yoshinaga Y."/>
            <person name="Zwiers L.-H."/>
            <person name="Turgeon B."/>
            <person name="Goodwin S."/>
            <person name="Spatafora J."/>
            <person name="Crous P."/>
            <person name="Grigoriev I."/>
        </authorList>
    </citation>
    <scope>NUCLEOTIDE SEQUENCE</scope>
    <source>
        <strain evidence="2">CBS 207.26</strain>
    </source>
</reference>
<keyword evidence="1" id="KW-0812">Transmembrane</keyword>
<feature type="transmembrane region" description="Helical" evidence="1">
    <location>
        <begin position="73"/>
        <end position="94"/>
    </location>
</feature>
<keyword evidence="1" id="KW-0472">Membrane</keyword>
<dbReference type="Proteomes" id="UP000800200">
    <property type="component" value="Unassembled WGS sequence"/>
</dbReference>
<evidence type="ECO:0000256" key="1">
    <source>
        <dbReference type="SAM" id="Phobius"/>
    </source>
</evidence>
<proteinExistence type="predicted"/>
<sequence length="131" mass="14888">MPDMYREISVEDTLGVNTVRLLSSCLVAVPTSEALSVLKRPSPRPQILLLNTPLFSLLFDLTSYSSVRSHSCFYSTLPMPLLSLLVLLLYQPYIAQALRARTPLRYLMMLSTVPSVSHSFLIYRPTFFLHH</sequence>
<evidence type="ECO:0000313" key="3">
    <source>
        <dbReference type="Proteomes" id="UP000800200"/>
    </source>
</evidence>
<protein>
    <submittedName>
        <fullName evidence="2">Uncharacterized protein</fullName>
    </submittedName>
</protein>
<name>A0A6A6DME0_9PEZI</name>
<dbReference type="EMBL" id="ML994656">
    <property type="protein sequence ID" value="KAF2180687.1"/>
    <property type="molecule type" value="Genomic_DNA"/>
</dbReference>
<organism evidence="2 3">
    <name type="scientific">Zopfia rhizophila CBS 207.26</name>
    <dbReference type="NCBI Taxonomy" id="1314779"/>
    <lineage>
        <taxon>Eukaryota</taxon>
        <taxon>Fungi</taxon>
        <taxon>Dikarya</taxon>
        <taxon>Ascomycota</taxon>
        <taxon>Pezizomycotina</taxon>
        <taxon>Dothideomycetes</taxon>
        <taxon>Dothideomycetes incertae sedis</taxon>
        <taxon>Zopfiaceae</taxon>
        <taxon>Zopfia</taxon>
    </lineage>
</organism>
<gene>
    <name evidence="2" type="ORF">K469DRAFT_268602</name>
</gene>
<accession>A0A6A6DME0</accession>
<dbReference type="AlphaFoldDB" id="A0A6A6DME0"/>
<keyword evidence="1" id="KW-1133">Transmembrane helix</keyword>
<keyword evidence="3" id="KW-1185">Reference proteome</keyword>
<feature type="transmembrane region" description="Helical" evidence="1">
    <location>
        <begin position="106"/>
        <end position="123"/>
    </location>
</feature>